<name>G5KEG9_9STRE</name>
<proteinExistence type="predicted"/>
<organism evidence="1 2">
    <name type="scientific">Streptococcus urinalis 2285-97</name>
    <dbReference type="NCBI Taxonomy" id="764291"/>
    <lineage>
        <taxon>Bacteria</taxon>
        <taxon>Bacillati</taxon>
        <taxon>Bacillota</taxon>
        <taxon>Bacilli</taxon>
        <taxon>Lactobacillales</taxon>
        <taxon>Streptococcaceae</taxon>
        <taxon>Streptococcus</taxon>
    </lineage>
</organism>
<reference evidence="1 2" key="1">
    <citation type="journal article" date="2014" name="Int. J. Syst. Evol. Microbiol.">
        <title>Phylogenomics and the dynamic genome evolution of the genus Streptococcus.</title>
        <authorList>
            <consortium name="The Broad Institute Genome Sequencing Platform"/>
            <person name="Richards V.P."/>
            <person name="Palmer S.R."/>
            <person name="Pavinski Bitar P.D."/>
            <person name="Qin X."/>
            <person name="Weinstock G.M."/>
            <person name="Highlander S.K."/>
            <person name="Town C.D."/>
            <person name="Burne R.A."/>
            <person name="Stanhope M.J."/>
        </authorList>
    </citation>
    <scope>NUCLEOTIDE SEQUENCE [LARGE SCALE GENOMIC DNA]</scope>
    <source>
        <strain evidence="1 2">2285-97</strain>
    </source>
</reference>
<sequence length="47" mass="5552">MKDELILELKKSVRAIDVLFRENKTKALTEYGHGVYDMAKRIIVTWK</sequence>
<dbReference type="RefSeq" id="WP_006740098.1">
    <property type="nucleotide sequence ID" value="NZ_AEUZ02000001.1"/>
</dbReference>
<dbReference type="AlphaFoldDB" id="G5KEG9"/>
<comment type="caution">
    <text evidence="1">The sequence shown here is derived from an EMBL/GenBank/DDBJ whole genome shotgun (WGS) entry which is preliminary data.</text>
</comment>
<gene>
    <name evidence="1" type="ORF">STRUR_0803</name>
</gene>
<protein>
    <submittedName>
        <fullName evidence="1">Uncharacterized protein</fullName>
    </submittedName>
</protein>
<dbReference type="STRING" id="764291.STRUR_0803"/>
<evidence type="ECO:0000313" key="1">
    <source>
        <dbReference type="EMBL" id="EHJ57386.1"/>
    </source>
</evidence>
<dbReference type="EMBL" id="AEUZ02000001">
    <property type="protein sequence ID" value="EHJ57386.1"/>
    <property type="molecule type" value="Genomic_DNA"/>
</dbReference>
<keyword evidence="2" id="KW-1185">Reference proteome</keyword>
<accession>G5KEG9</accession>
<dbReference type="Proteomes" id="UP000005388">
    <property type="component" value="Unassembled WGS sequence"/>
</dbReference>
<evidence type="ECO:0000313" key="2">
    <source>
        <dbReference type="Proteomes" id="UP000005388"/>
    </source>
</evidence>